<sequence>MKTNCWKEYSLASASGYQEAVEQTIMTLKMDQDSDVKFFASTHPANNKTSQDARSTAISTCCGDAHVLQPP</sequence>
<protein>
    <submittedName>
        <fullName evidence="1">Serine/threonine-protein phosphatase 4 regulatory subunit 1</fullName>
    </submittedName>
</protein>
<accession>A0AA41SZ19</accession>
<reference evidence="1" key="1">
    <citation type="submission" date="2020-03" db="EMBL/GenBank/DDBJ databases">
        <title>Studies in the Genomics of Life Span.</title>
        <authorList>
            <person name="Glass D."/>
        </authorList>
    </citation>
    <scope>NUCLEOTIDE SEQUENCE</scope>
    <source>
        <strain evidence="1">SUZIE</strain>
        <tissue evidence="1">Muscle</tissue>
    </source>
</reference>
<keyword evidence="2" id="KW-1185">Reference proteome</keyword>
<dbReference type="AlphaFoldDB" id="A0AA41SZ19"/>
<proteinExistence type="predicted"/>
<gene>
    <name evidence="1" type="ORF">SUZIE_148640</name>
</gene>
<organism evidence="1 2">
    <name type="scientific">Sciurus carolinensis</name>
    <name type="common">Eastern gray squirrel</name>
    <dbReference type="NCBI Taxonomy" id="30640"/>
    <lineage>
        <taxon>Eukaryota</taxon>
        <taxon>Metazoa</taxon>
        <taxon>Chordata</taxon>
        <taxon>Craniata</taxon>
        <taxon>Vertebrata</taxon>
        <taxon>Euteleostomi</taxon>
        <taxon>Mammalia</taxon>
        <taxon>Eutheria</taxon>
        <taxon>Euarchontoglires</taxon>
        <taxon>Glires</taxon>
        <taxon>Rodentia</taxon>
        <taxon>Sciuromorpha</taxon>
        <taxon>Sciuridae</taxon>
        <taxon>Sciurinae</taxon>
        <taxon>Sciurini</taxon>
        <taxon>Sciurus</taxon>
    </lineage>
</organism>
<comment type="caution">
    <text evidence="1">The sequence shown here is derived from an EMBL/GenBank/DDBJ whole genome shotgun (WGS) entry which is preliminary data.</text>
</comment>
<evidence type="ECO:0000313" key="1">
    <source>
        <dbReference type="EMBL" id="MBZ3878580.1"/>
    </source>
</evidence>
<name>A0AA41SZ19_SCICA</name>
<evidence type="ECO:0000313" key="2">
    <source>
        <dbReference type="Proteomes" id="UP001166674"/>
    </source>
</evidence>
<dbReference type="Proteomes" id="UP001166674">
    <property type="component" value="Unassembled WGS sequence"/>
</dbReference>
<dbReference type="EMBL" id="JAATJV010331800">
    <property type="protein sequence ID" value="MBZ3878580.1"/>
    <property type="molecule type" value="Genomic_DNA"/>
</dbReference>